<dbReference type="NCBIfam" id="TIGR00229">
    <property type="entry name" value="sensory_box"/>
    <property type="match status" value="1"/>
</dbReference>
<dbReference type="InterPro" id="IPR001610">
    <property type="entry name" value="PAC"/>
</dbReference>
<dbReference type="SMART" id="SM00065">
    <property type="entry name" value="GAF"/>
    <property type="match status" value="1"/>
</dbReference>
<evidence type="ECO:0000256" key="8">
    <source>
        <dbReference type="SAM" id="Phobius"/>
    </source>
</evidence>
<evidence type="ECO:0000256" key="4">
    <source>
        <dbReference type="ARBA" id="ARBA00022553"/>
    </source>
</evidence>
<dbReference type="Pfam" id="PF01590">
    <property type="entry name" value="GAF"/>
    <property type="match status" value="1"/>
</dbReference>
<feature type="domain" description="Phytochrome chromophore attachment site" evidence="9">
    <location>
        <begin position="558"/>
        <end position="695"/>
    </location>
</feature>
<dbReference type="KEGG" id="tsin:OXH18_05125"/>
<dbReference type="CDD" id="cd00130">
    <property type="entry name" value="PAS"/>
    <property type="match status" value="1"/>
</dbReference>
<dbReference type="EC" id="2.7.13.3" evidence="3"/>
<dbReference type="InterPro" id="IPR036890">
    <property type="entry name" value="HATPase_C_sf"/>
</dbReference>
<evidence type="ECO:0000313" key="13">
    <source>
        <dbReference type="EMBL" id="WAL61377.1"/>
    </source>
</evidence>
<dbReference type="CDD" id="cd00082">
    <property type="entry name" value="HisKA"/>
    <property type="match status" value="1"/>
</dbReference>
<dbReference type="PROSITE" id="PS50109">
    <property type="entry name" value="HIS_KIN"/>
    <property type="match status" value="1"/>
</dbReference>
<dbReference type="Pfam" id="PF08447">
    <property type="entry name" value="PAS_3"/>
    <property type="match status" value="1"/>
</dbReference>
<evidence type="ECO:0000256" key="6">
    <source>
        <dbReference type="ARBA" id="ARBA00022777"/>
    </source>
</evidence>
<dbReference type="InterPro" id="IPR000014">
    <property type="entry name" value="PAS"/>
</dbReference>
<comment type="catalytic activity">
    <reaction evidence="1">
        <text>ATP + protein L-histidine = ADP + protein N-phospho-L-histidine.</text>
        <dbReference type="EC" id="2.7.13.3"/>
    </reaction>
</comment>
<dbReference type="Gene3D" id="3.30.450.40">
    <property type="match status" value="2"/>
</dbReference>
<dbReference type="FunFam" id="3.30.565.10:FF:000006">
    <property type="entry name" value="Sensor histidine kinase WalK"/>
    <property type="match status" value="1"/>
</dbReference>
<dbReference type="InterPro" id="IPR003018">
    <property type="entry name" value="GAF"/>
</dbReference>
<dbReference type="PROSITE" id="PS50113">
    <property type="entry name" value="PAC"/>
    <property type="match status" value="1"/>
</dbReference>
<dbReference type="SMART" id="SM00387">
    <property type="entry name" value="HATPase_c"/>
    <property type="match status" value="1"/>
</dbReference>
<dbReference type="InterPro" id="IPR052162">
    <property type="entry name" value="Sensor_kinase/Photoreceptor"/>
</dbReference>
<dbReference type="InterPro" id="IPR003594">
    <property type="entry name" value="HATPase_dom"/>
</dbReference>
<dbReference type="InterPro" id="IPR005467">
    <property type="entry name" value="His_kinase_dom"/>
</dbReference>
<dbReference type="InterPro" id="IPR003661">
    <property type="entry name" value="HisK_dim/P_dom"/>
</dbReference>
<dbReference type="RefSeq" id="WP_268611330.1">
    <property type="nucleotide sequence ID" value="NZ_CP113797.1"/>
</dbReference>
<proteinExistence type="inferred from homology"/>
<dbReference type="InterPro" id="IPR004358">
    <property type="entry name" value="Sig_transdc_His_kin-like_C"/>
</dbReference>
<dbReference type="Gene3D" id="3.30.450.20">
    <property type="entry name" value="PAS domain"/>
    <property type="match status" value="2"/>
</dbReference>
<dbReference type="PROSITE" id="PS50112">
    <property type="entry name" value="PAS"/>
    <property type="match status" value="1"/>
</dbReference>
<dbReference type="Proteomes" id="UP001163152">
    <property type="component" value="Chromosome"/>
</dbReference>
<dbReference type="Gene3D" id="3.30.565.10">
    <property type="entry name" value="Histidine kinase-like ATPase, C-terminal domain"/>
    <property type="match status" value="1"/>
</dbReference>
<evidence type="ECO:0000259" key="12">
    <source>
        <dbReference type="PROSITE" id="PS50113"/>
    </source>
</evidence>
<dbReference type="InterPro" id="IPR016132">
    <property type="entry name" value="Phyto_chromo_attachment"/>
</dbReference>
<dbReference type="InterPro" id="IPR029016">
    <property type="entry name" value="GAF-like_dom_sf"/>
</dbReference>
<keyword evidence="6" id="KW-0418">Kinase</keyword>
<keyword evidence="7" id="KW-0902">Two-component regulatory system</keyword>
<evidence type="ECO:0000259" key="10">
    <source>
        <dbReference type="PROSITE" id="PS50109"/>
    </source>
</evidence>
<comment type="similarity">
    <text evidence="2">In the N-terminal section; belongs to the phytochrome family.</text>
</comment>
<dbReference type="SUPFAM" id="SSF55874">
    <property type="entry name" value="ATPase domain of HSP90 chaperone/DNA topoisomerase II/histidine kinase"/>
    <property type="match status" value="1"/>
</dbReference>
<keyword evidence="5" id="KW-0808">Transferase</keyword>
<keyword evidence="8" id="KW-0812">Transmembrane</keyword>
<accession>A0A9E8ZGJ1</accession>
<dbReference type="SMART" id="SM00388">
    <property type="entry name" value="HisKA"/>
    <property type="match status" value="1"/>
</dbReference>
<evidence type="ECO:0000256" key="3">
    <source>
        <dbReference type="ARBA" id="ARBA00012438"/>
    </source>
</evidence>
<evidence type="ECO:0000256" key="7">
    <source>
        <dbReference type="ARBA" id="ARBA00023012"/>
    </source>
</evidence>
<protein>
    <recommendedName>
        <fullName evidence="3">histidine kinase</fullName>
        <ecNumber evidence="3">2.7.13.3</ecNumber>
    </recommendedName>
</protein>
<organism evidence="13 14">
    <name type="scientific">Thermocoleostomius sinensis A174</name>
    <dbReference type="NCBI Taxonomy" id="2016057"/>
    <lineage>
        <taxon>Bacteria</taxon>
        <taxon>Bacillati</taxon>
        <taxon>Cyanobacteriota</taxon>
        <taxon>Cyanophyceae</taxon>
        <taxon>Oculatellales</taxon>
        <taxon>Oculatellaceae</taxon>
        <taxon>Thermocoleostomius</taxon>
    </lineage>
</organism>
<keyword evidence="8" id="KW-1133">Transmembrane helix</keyword>
<dbReference type="PROSITE" id="PS50046">
    <property type="entry name" value="PHYTOCHROME_2"/>
    <property type="match status" value="1"/>
</dbReference>
<sequence>MFRHLVSHDRIATRSINRPERLPTFTPAVLGLTIALLGIAALAGVAPLLLLAPICFASCTLSRHSIAVAAGWLGVLLLTSFVMPRFVVSSMADPASRAISAVGVVALLSPWIRQWLLRQEWERVTLSTLASLTQSERATSPEQSLASALRIVHDVVNADAAVVLRQLDDVTAEALICLPETVLPTRLVAPTLFEEAMTRNCSCYYPNYATATKAAPLLLAQGVKSAIVLPLKQPGNVRGAMLLLWQRPTQFSSNLKYYIESLQQGLSNLLRFQDLTLHLEKLQARFIAILETIPQGVVFIDEGGEQGWLNQTAATQLGLPQGLVEPIAIAQAMTALRQRSNHSEELAQQAAQFFSQPHVEIRNWQWHFSQPPQVLSLSSTPVHSRHLPGRLWVLTDITEQKQAEVALRQSEERFQLIVRATNDAVWDWDMLSDRVWWNEGMTTLFGYSQDEIGTTAAWWHDHIHPDDRDRVMSAIQTALEQNGQSWSADYRFCCSDGTYAYVFDRGYVVHAADGKPIRMLGGMTDVSDRIRAQDELERQNRRAQLFAEVTLKIRQSLQVEEVLQTTVAEVQKILSADRVLVYRLWPDGTGSSIAEAVLPELPSVVGHVFPEEVFPAEMRQLYFQGRIGSVANVENDQDIAPCLVEYLQQFHVKAKLVVPIIAKEELWGLLVAHQCYQPRQWTDYEAELLKQLANQIGIALTQAQLLERETQQRQELARSNTELQQFAYIASHDLQEPLRMVTSYLQLLERRYKGKLDDSADDFIAFAVDGATRMKVLINDLLTYSRVGTHGKSFERTDCTMVVRRAMANLQIAIEESKAIITYSTLPTVQGDAVQLTQLFQNLISNAIKFHNEVPPVIKIQAELQAQEWLFSVQDNGIGIEPQYAEQIFVIFQRLHRRTDYTGTGIGLAVCKKIVERHGGRIWVQSELGQGATFYFTLPILGDSYHEREYEPSH</sequence>
<feature type="domain" description="PAS" evidence="11">
    <location>
        <begin position="410"/>
        <end position="482"/>
    </location>
</feature>
<dbReference type="PANTHER" id="PTHR43304:SF1">
    <property type="entry name" value="PAC DOMAIN-CONTAINING PROTEIN"/>
    <property type="match status" value="1"/>
</dbReference>
<name>A0A9E8ZGJ1_9CYAN</name>
<dbReference type="Gene3D" id="1.10.287.130">
    <property type="match status" value="1"/>
</dbReference>
<keyword evidence="14" id="KW-1185">Reference proteome</keyword>
<dbReference type="SUPFAM" id="SSF55781">
    <property type="entry name" value="GAF domain-like"/>
    <property type="match status" value="2"/>
</dbReference>
<dbReference type="PANTHER" id="PTHR43304">
    <property type="entry name" value="PHYTOCHROME-LIKE PROTEIN CPH1"/>
    <property type="match status" value="1"/>
</dbReference>
<dbReference type="SMART" id="SM00086">
    <property type="entry name" value="PAC"/>
    <property type="match status" value="1"/>
</dbReference>
<evidence type="ECO:0000313" key="14">
    <source>
        <dbReference type="Proteomes" id="UP001163152"/>
    </source>
</evidence>
<evidence type="ECO:0000259" key="9">
    <source>
        <dbReference type="PROSITE" id="PS50046"/>
    </source>
</evidence>
<feature type="transmembrane region" description="Helical" evidence="8">
    <location>
        <begin position="95"/>
        <end position="112"/>
    </location>
</feature>
<dbReference type="AlphaFoldDB" id="A0A9E8ZGJ1"/>
<feature type="transmembrane region" description="Helical" evidence="8">
    <location>
        <begin position="64"/>
        <end position="83"/>
    </location>
</feature>
<evidence type="ECO:0000256" key="2">
    <source>
        <dbReference type="ARBA" id="ARBA00006402"/>
    </source>
</evidence>
<dbReference type="SMART" id="SM00091">
    <property type="entry name" value="PAS"/>
    <property type="match status" value="2"/>
</dbReference>
<dbReference type="InterPro" id="IPR013655">
    <property type="entry name" value="PAS_fold_3"/>
</dbReference>
<feature type="transmembrane region" description="Helical" evidence="8">
    <location>
        <begin position="28"/>
        <end position="52"/>
    </location>
</feature>
<dbReference type="CDD" id="cd16921">
    <property type="entry name" value="HATPase_FilI-like"/>
    <property type="match status" value="1"/>
</dbReference>
<feature type="domain" description="PAC" evidence="12">
    <location>
        <begin position="486"/>
        <end position="538"/>
    </location>
</feature>
<keyword evidence="4" id="KW-0597">Phosphoprotein</keyword>
<gene>
    <name evidence="13" type="ORF">OXH18_05125</name>
</gene>
<dbReference type="EMBL" id="CP113797">
    <property type="protein sequence ID" value="WAL61377.1"/>
    <property type="molecule type" value="Genomic_DNA"/>
</dbReference>
<dbReference type="InterPro" id="IPR035965">
    <property type="entry name" value="PAS-like_dom_sf"/>
</dbReference>
<dbReference type="InterPro" id="IPR000700">
    <property type="entry name" value="PAS-assoc_C"/>
</dbReference>
<dbReference type="PRINTS" id="PR00344">
    <property type="entry name" value="BCTRLSENSOR"/>
</dbReference>
<evidence type="ECO:0000256" key="1">
    <source>
        <dbReference type="ARBA" id="ARBA00000085"/>
    </source>
</evidence>
<dbReference type="SUPFAM" id="SSF47384">
    <property type="entry name" value="Homodimeric domain of signal transducing histidine kinase"/>
    <property type="match status" value="1"/>
</dbReference>
<evidence type="ECO:0000259" key="11">
    <source>
        <dbReference type="PROSITE" id="PS50112"/>
    </source>
</evidence>
<evidence type="ECO:0000256" key="5">
    <source>
        <dbReference type="ARBA" id="ARBA00022679"/>
    </source>
</evidence>
<dbReference type="InterPro" id="IPR036097">
    <property type="entry name" value="HisK_dim/P_sf"/>
</dbReference>
<keyword evidence="8" id="KW-0472">Membrane</keyword>
<dbReference type="Pfam" id="PF02518">
    <property type="entry name" value="HATPase_c"/>
    <property type="match status" value="1"/>
</dbReference>
<reference evidence="13" key="1">
    <citation type="submission" date="2022-12" db="EMBL/GenBank/DDBJ databases">
        <title>Polyphasic identification of a Novel Hot-Spring Cyanobacterium Ocullathermofonsia sinensis gen nov. sp. nov. and Genomic Insights on its Adaptations to the Thermal Habitat.</title>
        <authorList>
            <person name="Daroch M."/>
            <person name="Tang J."/>
            <person name="Jiang Y."/>
        </authorList>
    </citation>
    <scope>NUCLEOTIDE SEQUENCE</scope>
    <source>
        <strain evidence="13">PKUAC-SCTA174</strain>
    </source>
</reference>
<dbReference type="GO" id="GO:0000155">
    <property type="term" value="F:phosphorelay sensor kinase activity"/>
    <property type="evidence" value="ECO:0007669"/>
    <property type="project" value="InterPro"/>
</dbReference>
<dbReference type="SUPFAM" id="SSF55785">
    <property type="entry name" value="PYP-like sensor domain (PAS domain)"/>
    <property type="match status" value="2"/>
</dbReference>
<feature type="domain" description="Histidine kinase" evidence="10">
    <location>
        <begin position="729"/>
        <end position="942"/>
    </location>
</feature>
<dbReference type="Pfam" id="PF00512">
    <property type="entry name" value="HisKA"/>
    <property type="match status" value="1"/>
</dbReference>